<dbReference type="AlphaFoldDB" id="A0AA35KQM9"/>
<name>A0AA35KQM9_9SAUR</name>
<dbReference type="Proteomes" id="UP001178461">
    <property type="component" value="Chromosome 8"/>
</dbReference>
<proteinExistence type="predicted"/>
<sequence>MIARSSFPGALVADRPWLGHKSLSEANLGASCRVLLVCGSWQRGKEPQASDWQRVHSQAPKTRLLMNSLYQLGFSGEYPSSRLWIRKTELH</sequence>
<reference evidence="1" key="1">
    <citation type="submission" date="2022-12" db="EMBL/GenBank/DDBJ databases">
        <authorList>
            <person name="Alioto T."/>
            <person name="Alioto T."/>
            <person name="Gomez Garrido J."/>
        </authorList>
    </citation>
    <scope>NUCLEOTIDE SEQUENCE</scope>
</reference>
<keyword evidence="2" id="KW-1185">Reference proteome</keyword>
<organism evidence="1 2">
    <name type="scientific">Podarcis lilfordi</name>
    <name type="common">Lilford's wall lizard</name>
    <dbReference type="NCBI Taxonomy" id="74358"/>
    <lineage>
        <taxon>Eukaryota</taxon>
        <taxon>Metazoa</taxon>
        <taxon>Chordata</taxon>
        <taxon>Craniata</taxon>
        <taxon>Vertebrata</taxon>
        <taxon>Euteleostomi</taxon>
        <taxon>Lepidosauria</taxon>
        <taxon>Squamata</taxon>
        <taxon>Bifurcata</taxon>
        <taxon>Unidentata</taxon>
        <taxon>Episquamata</taxon>
        <taxon>Laterata</taxon>
        <taxon>Lacertibaenia</taxon>
        <taxon>Lacertidae</taxon>
        <taxon>Podarcis</taxon>
    </lineage>
</organism>
<accession>A0AA35KQM9</accession>
<gene>
    <name evidence="1" type="ORF">PODLI_1B003988</name>
</gene>
<evidence type="ECO:0000313" key="2">
    <source>
        <dbReference type="Proteomes" id="UP001178461"/>
    </source>
</evidence>
<evidence type="ECO:0000313" key="1">
    <source>
        <dbReference type="EMBL" id="CAI5781398.1"/>
    </source>
</evidence>
<dbReference type="EMBL" id="OX395133">
    <property type="protein sequence ID" value="CAI5781398.1"/>
    <property type="molecule type" value="Genomic_DNA"/>
</dbReference>
<protein>
    <submittedName>
        <fullName evidence="1">Uncharacterized protein</fullName>
    </submittedName>
</protein>